<evidence type="ECO:0000313" key="1">
    <source>
        <dbReference type="EMBL" id="CAG6758967.1"/>
    </source>
</evidence>
<accession>A0A8D9EMK6</accession>
<proteinExistence type="predicted"/>
<name>A0A8D9EMK6_9HEMI</name>
<dbReference type="AlphaFoldDB" id="A0A8D9EMK6"/>
<dbReference type="EMBL" id="HBUF01551267">
    <property type="protein sequence ID" value="CAG6758967.1"/>
    <property type="molecule type" value="Transcribed_RNA"/>
</dbReference>
<protein>
    <submittedName>
        <fullName evidence="1">Uncharacterized protein</fullName>
    </submittedName>
</protein>
<reference evidence="1" key="1">
    <citation type="submission" date="2021-05" db="EMBL/GenBank/DDBJ databases">
        <authorList>
            <person name="Alioto T."/>
            <person name="Alioto T."/>
            <person name="Gomez Garrido J."/>
        </authorList>
    </citation>
    <scope>NUCLEOTIDE SEQUENCE</scope>
</reference>
<sequence>MSQVLVTTILNKNLNTLSARGISARLPRSHMQILKSSYILNYTEIARTENTVFTFYLAGYTFNYVIQNTLTGKLMRETIIFLNEISLIYERRGPKVTYTVSHILTDVARNVLNN</sequence>
<organism evidence="1">
    <name type="scientific">Cacopsylla melanoneura</name>
    <dbReference type="NCBI Taxonomy" id="428564"/>
    <lineage>
        <taxon>Eukaryota</taxon>
        <taxon>Metazoa</taxon>
        <taxon>Ecdysozoa</taxon>
        <taxon>Arthropoda</taxon>
        <taxon>Hexapoda</taxon>
        <taxon>Insecta</taxon>
        <taxon>Pterygota</taxon>
        <taxon>Neoptera</taxon>
        <taxon>Paraneoptera</taxon>
        <taxon>Hemiptera</taxon>
        <taxon>Sternorrhyncha</taxon>
        <taxon>Psylloidea</taxon>
        <taxon>Psyllidae</taxon>
        <taxon>Psyllinae</taxon>
        <taxon>Cacopsylla</taxon>
    </lineage>
</organism>